<protein>
    <submittedName>
        <fullName evidence="2">Uncharacterized protein</fullName>
    </submittedName>
</protein>
<evidence type="ECO:0000313" key="3">
    <source>
        <dbReference type="Proteomes" id="UP001279734"/>
    </source>
</evidence>
<gene>
    <name evidence="2" type="ORF">Nepgr_031839</name>
</gene>
<name>A0AAD3TIW3_NEPGR</name>
<accession>A0AAD3TIW3</accession>
<reference evidence="2" key="1">
    <citation type="submission" date="2023-05" db="EMBL/GenBank/DDBJ databases">
        <title>Nepenthes gracilis genome sequencing.</title>
        <authorList>
            <person name="Fukushima K."/>
        </authorList>
    </citation>
    <scope>NUCLEOTIDE SEQUENCE</scope>
    <source>
        <strain evidence="2">SING2019-196</strain>
    </source>
</reference>
<dbReference type="PANTHER" id="PTHR33264">
    <property type="entry name" value="EXPRESSED PROTEIN"/>
    <property type="match status" value="1"/>
</dbReference>
<sequence>MSRNQIITRPPSEHRRRPLLASKKPTTSRSASFAEVAGGTAAECAAICCCCPCGLLNLLLLAVYKVPAGLLQRALKSRRRRRLIKKGLLPMNSTPARCSSSRRKYGSFCSCDETEINIHPVTAVSALEAVQELEKVGKELAMAKELMELEKEMWDRFCRSGFGRSPSQREPQ</sequence>
<comment type="caution">
    <text evidence="2">The sequence shown here is derived from an EMBL/GenBank/DDBJ whole genome shotgun (WGS) entry which is preliminary data.</text>
</comment>
<dbReference type="Proteomes" id="UP001279734">
    <property type="component" value="Unassembled WGS sequence"/>
</dbReference>
<evidence type="ECO:0000313" key="2">
    <source>
        <dbReference type="EMBL" id="GMH29996.1"/>
    </source>
</evidence>
<dbReference type="EMBL" id="BSYO01000037">
    <property type="protein sequence ID" value="GMH29996.1"/>
    <property type="molecule type" value="Genomic_DNA"/>
</dbReference>
<keyword evidence="3" id="KW-1185">Reference proteome</keyword>
<dbReference type="PANTHER" id="PTHR33264:SF8">
    <property type="entry name" value="EXPRESSED PROTEIN"/>
    <property type="match status" value="1"/>
</dbReference>
<evidence type="ECO:0000256" key="1">
    <source>
        <dbReference type="SAM" id="MobiDB-lite"/>
    </source>
</evidence>
<feature type="region of interest" description="Disordered" evidence="1">
    <location>
        <begin position="1"/>
        <end position="26"/>
    </location>
</feature>
<organism evidence="2 3">
    <name type="scientific">Nepenthes gracilis</name>
    <name type="common">Slender pitcher plant</name>
    <dbReference type="NCBI Taxonomy" id="150966"/>
    <lineage>
        <taxon>Eukaryota</taxon>
        <taxon>Viridiplantae</taxon>
        <taxon>Streptophyta</taxon>
        <taxon>Embryophyta</taxon>
        <taxon>Tracheophyta</taxon>
        <taxon>Spermatophyta</taxon>
        <taxon>Magnoliopsida</taxon>
        <taxon>eudicotyledons</taxon>
        <taxon>Gunneridae</taxon>
        <taxon>Pentapetalae</taxon>
        <taxon>Caryophyllales</taxon>
        <taxon>Nepenthaceae</taxon>
        <taxon>Nepenthes</taxon>
    </lineage>
</organism>
<proteinExistence type="predicted"/>
<dbReference type="AlphaFoldDB" id="A0AAD3TIW3"/>